<accession>A0A9N8V3Q8</accession>
<dbReference type="GO" id="GO:0005634">
    <property type="term" value="C:nucleus"/>
    <property type="evidence" value="ECO:0007669"/>
    <property type="project" value="TreeGrafter"/>
</dbReference>
<dbReference type="Pfam" id="PF04938">
    <property type="entry name" value="SIP1"/>
    <property type="match status" value="2"/>
</dbReference>
<dbReference type="Gene3D" id="1.20.58.1070">
    <property type="match status" value="1"/>
</dbReference>
<comment type="caution">
    <text evidence="3">The sequence shown here is derived from an EMBL/GenBank/DDBJ whole genome shotgun (WGS) entry which is preliminary data.</text>
</comment>
<feature type="compositionally biased region" description="Acidic residues" evidence="2">
    <location>
        <begin position="19"/>
        <end position="41"/>
    </location>
</feature>
<dbReference type="GO" id="GO:0032797">
    <property type="term" value="C:SMN complex"/>
    <property type="evidence" value="ECO:0007669"/>
    <property type="project" value="TreeGrafter"/>
</dbReference>
<evidence type="ECO:0000313" key="3">
    <source>
        <dbReference type="EMBL" id="CAG8438650.1"/>
    </source>
</evidence>
<protein>
    <submittedName>
        <fullName evidence="3">9720_t:CDS:1</fullName>
    </submittedName>
</protein>
<dbReference type="InterPro" id="IPR035426">
    <property type="entry name" value="Gemin2/Brr1"/>
</dbReference>
<dbReference type="AlphaFoldDB" id="A0A9N8V3Q8"/>
<dbReference type="PANTHER" id="PTHR12794:SF0">
    <property type="entry name" value="GEM-ASSOCIATED PROTEIN 2"/>
    <property type="match status" value="1"/>
</dbReference>
<dbReference type="OrthoDB" id="428895at2759"/>
<name>A0A9N8V3Q8_9GLOM</name>
<comment type="similarity">
    <text evidence="1">Belongs to the gemin-2 family.</text>
</comment>
<organism evidence="3 4">
    <name type="scientific">Diversispora eburnea</name>
    <dbReference type="NCBI Taxonomy" id="1213867"/>
    <lineage>
        <taxon>Eukaryota</taxon>
        <taxon>Fungi</taxon>
        <taxon>Fungi incertae sedis</taxon>
        <taxon>Mucoromycota</taxon>
        <taxon>Glomeromycotina</taxon>
        <taxon>Glomeromycetes</taxon>
        <taxon>Diversisporales</taxon>
        <taxon>Diversisporaceae</taxon>
        <taxon>Diversispora</taxon>
    </lineage>
</organism>
<evidence type="ECO:0000313" key="4">
    <source>
        <dbReference type="Proteomes" id="UP000789706"/>
    </source>
</evidence>
<dbReference type="Proteomes" id="UP000789706">
    <property type="component" value="Unassembled WGS sequence"/>
</dbReference>
<dbReference type="EMBL" id="CAJVPK010000053">
    <property type="protein sequence ID" value="CAG8438650.1"/>
    <property type="molecule type" value="Genomic_DNA"/>
</dbReference>
<dbReference type="PANTHER" id="PTHR12794">
    <property type="entry name" value="GEMIN2"/>
    <property type="match status" value="1"/>
</dbReference>
<proteinExistence type="inferred from homology"/>
<gene>
    <name evidence="3" type="ORF">DEBURN_LOCUS1252</name>
</gene>
<dbReference type="GO" id="GO:0000387">
    <property type="term" value="P:spliceosomal snRNP assembly"/>
    <property type="evidence" value="ECO:0007669"/>
    <property type="project" value="InterPro"/>
</dbReference>
<sequence length="233" mass="26703">MYTSKQQKQRPELQKVLSEDSEEELDLKFEEEEENSSDTEEPVVFHLSQKSSATNIRTKFSNKPPSTGEEYLNMVKSEANKIPNVFVAKKNIRENVRENIRGGGSLSWANTKTTLIEEQDKQNRENGLVNEEWEKIFLERFENPLSPLGEGFESFGSFGSFGESFGGGNSGGDTGMTITKSQWIFALLIRIDQLLTSNQMVILREMCRKCITIRKNLVIRKDLMKELFTVRLF</sequence>
<keyword evidence="4" id="KW-1185">Reference proteome</keyword>
<evidence type="ECO:0000256" key="1">
    <source>
        <dbReference type="ARBA" id="ARBA00025758"/>
    </source>
</evidence>
<reference evidence="3" key="1">
    <citation type="submission" date="2021-06" db="EMBL/GenBank/DDBJ databases">
        <authorList>
            <person name="Kallberg Y."/>
            <person name="Tangrot J."/>
            <person name="Rosling A."/>
        </authorList>
    </citation>
    <scope>NUCLEOTIDE SEQUENCE</scope>
    <source>
        <strain evidence="3">AZ414A</strain>
    </source>
</reference>
<feature type="region of interest" description="Disordered" evidence="2">
    <location>
        <begin position="1"/>
        <end position="44"/>
    </location>
</feature>
<evidence type="ECO:0000256" key="2">
    <source>
        <dbReference type="SAM" id="MobiDB-lite"/>
    </source>
</evidence>